<dbReference type="PROSITE" id="PS50878">
    <property type="entry name" value="RT_POL"/>
    <property type="match status" value="1"/>
</dbReference>
<dbReference type="InterPro" id="IPR000477">
    <property type="entry name" value="RT_dom"/>
</dbReference>
<dbReference type="Pfam" id="PF00078">
    <property type="entry name" value="RVT_1"/>
    <property type="match status" value="1"/>
</dbReference>
<proteinExistence type="predicted"/>
<dbReference type="CDD" id="cd01650">
    <property type="entry name" value="RT_nLTR_like"/>
    <property type="match status" value="1"/>
</dbReference>
<sequence length="790" mass="91635">MNLCHQTHHLRILESNVKNTISENIDLDSTKKYWEEIWCGHDSTTGNYENLINTIQPINLQIDTSNEKIANIVKNNIRFLSNWKAPGKDFIYNFWIKKLTSLHNVLINAICEAIKNPNENIDESLYEGITYLIPKKEISSEPKDLRPITCLSNIYKLTSKTFTTLFNEICEINDIISSNQMGTRNRCQGAKEQSLINKTIYTSHHNLSTCWIDVTKAFDSIDHKYLMKCIEKLELPDFMASFIKRMLEMQQVSLRCLNNDIGTVKIGNGIMQGDSLSPKLFVFALEPLSRLLNNTFEKVPCDEDSLLERNHLCFIDDIKLIAFDTNTLESMCELTNQSLLTMGLKINQDKSNTNVTSDRVVGGFLNETNTYKYLGIVENSESQIVEQNKFILKDKIKKRIEELCQTRLNGVNMFRAINEYAISSINYYIIWKSANNDRLYLKRNELGRGLINVEEHAELMMFKLLNHLESRPETRVVVENERTNIAPLGYIREYIQAKYKFNDLNFDFKDIQMEQYMMRLEKIKEKKLHGILFSDDDHHIDIRQSSIWLSHGNISAREEGALCALQDRNLFYDQRRCETCNKVKKTVDHIATHCGKYVKFEYTSRHDRVLKCCHLHIMKKFGFTKNNKIGLHKTEKSMCNKDGSIIIKSDTPIYTHNQTITENKPDIYVQDNNNRNIDIIEIGITNKNIISTTEITKHHKYDLLANSLKVMYPTFTTSNIPVVLSWDGLVTKYNNKYMQMLGINKKIMAFIQYSSLKSTFEIVCKDRGVRGTLWDVDEGLPGLEEEPGEY</sequence>
<name>A0ABQ8J6C2_DERPT</name>
<accession>A0ABQ8J6C2</accession>
<comment type="caution">
    <text evidence="2">The sequence shown here is derived from an EMBL/GenBank/DDBJ whole genome shotgun (WGS) entry which is preliminary data.</text>
</comment>
<dbReference type="PANTHER" id="PTHR35450">
    <property type="entry name" value="REVERSE TRANSCRIPTASE DOMAIN-CONTAINING PROTEIN"/>
    <property type="match status" value="1"/>
</dbReference>
<dbReference type="PANTHER" id="PTHR35450:SF2">
    <property type="entry name" value="REVERSE TRANSCRIPTASE DOMAIN-CONTAINING PROTEIN"/>
    <property type="match status" value="1"/>
</dbReference>
<organism evidence="2 3">
    <name type="scientific">Dermatophagoides pteronyssinus</name>
    <name type="common">European house dust mite</name>
    <dbReference type="NCBI Taxonomy" id="6956"/>
    <lineage>
        <taxon>Eukaryota</taxon>
        <taxon>Metazoa</taxon>
        <taxon>Ecdysozoa</taxon>
        <taxon>Arthropoda</taxon>
        <taxon>Chelicerata</taxon>
        <taxon>Arachnida</taxon>
        <taxon>Acari</taxon>
        <taxon>Acariformes</taxon>
        <taxon>Sarcoptiformes</taxon>
        <taxon>Astigmata</taxon>
        <taxon>Psoroptidia</taxon>
        <taxon>Analgoidea</taxon>
        <taxon>Pyroglyphidae</taxon>
        <taxon>Dermatophagoidinae</taxon>
        <taxon>Dermatophagoides</taxon>
    </lineage>
</organism>
<reference evidence="2 3" key="2">
    <citation type="journal article" date="2022" name="Mol. Biol. Evol.">
        <title>Comparative Genomics Reveals Insights into the Divergent Evolution of Astigmatic Mites and Household Pest Adaptations.</title>
        <authorList>
            <person name="Xiong Q."/>
            <person name="Wan A.T."/>
            <person name="Liu X."/>
            <person name="Fung C.S."/>
            <person name="Xiao X."/>
            <person name="Malainual N."/>
            <person name="Hou J."/>
            <person name="Wang L."/>
            <person name="Wang M."/>
            <person name="Yang K.Y."/>
            <person name="Cui Y."/>
            <person name="Leung E.L."/>
            <person name="Nong W."/>
            <person name="Shin S.K."/>
            <person name="Au S.W."/>
            <person name="Jeong K.Y."/>
            <person name="Chew F.T."/>
            <person name="Hui J.H."/>
            <person name="Leung T.F."/>
            <person name="Tungtrongchitr A."/>
            <person name="Zhong N."/>
            <person name="Liu Z."/>
            <person name="Tsui S.K."/>
        </authorList>
    </citation>
    <scope>NUCLEOTIDE SEQUENCE [LARGE SCALE GENOMIC DNA]</scope>
    <source>
        <strain evidence="2">Derp</strain>
    </source>
</reference>
<keyword evidence="3" id="KW-1185">Reference proteome</keyword>
<protein>
    <recommendedName>
        <fullName evidence="1">Reverse transcriptase domain-containing protein</fullName>
    </recommendedName>
</protein>
<gene>
    <name evidence="2" type="ORF">DERP_014408</name>
</gene>
<feature type="domain" description="Reverse transcriptase" evidence="1">
    <location>
        <begin position="114"/>
        <end position="378"/>
    </location>
</feature>
<dbReference type="InterPro" id="IPR043502">
    <property type="entry name" value="DNA/RNA_pol_sf"/>
</dbReference>
<dbReference type="SUPFAM" id="SSF56672">
    <property type="entry name" value="DNA/RNA polymerases"/>
    <property type="match status" value="1"/>
</dbReference>
<reference evidence="2 3" key="1">
    <citation type="journal article" date="2018" name="J. Allergy Clin. Immunol.">
        <title>High-quality assembly of Dermatophagoides pteronyssinus genome and transcriptome reveals a wide range of novel allergens.</title>
        <authorList>
            <person name="Liu X.Y."/>
            <person name="Yang K.Y."/>
            <person name="Wang M.Q."/>
            <person name="Kwok J.S."/>
            <person name="Zeng X."/>
            <person name="Yang Z."/>
            <person name="Xiao X.J."/>
            <person name="Lau C.P."/>
            <person name="Li Y."/>
            <person name="Huang Z.M."/>
            <person name="Ba J.G."/>
            <person name="Yim A.K."/>
            <person name="Ouyang C.Y."/>
            <person name="Ngai S.M."/>
            <person name="Chan T.F."/>
            <person name="Leung E.L."/>
            <person name="Liu L."/>
            <person name="Liu Z.G."/>
            <person name="Tsui S.K."/>
        </authorList>
    </citation>
    <scope>NUCLEOTIDE SEQUENCE [LARGE SCALE GENOMIC DNA]</scope>
    <source>
        <strain evidence="2">Derp</strain>
    </source>
</reference>
<evidence type="ECO:0000313" key="2">
    <source>
        <dbReference type="EMBL" id="KAH9417945.1"/>
    </source>
</evidence>
<evidence type="ECO:0000313" key="3">
    <source>
        <dbReference type="Proteomes" id="UP000887458"/>
    </source>
</evidence>
<dbReference type="EMBL" id="NJHN03000068">
    <property type="protein sequence ID" value="KAH9417945.1"/>
    <property type="molecule type" value="Genomic_DNA"/>
</dbReference>
<dbReference type="Proteomes" id="UP000887458">
    <property type="component" value="Unassembled WGS sequence"/>
</dbReference>
<evidence type="ECO:0000259" key="1">
    <source>
        <dbReference type="PROSITE" id="PS50878"/>
    </source>
</evidence>